<keyword evidence="2" id="KW-1185">Reference proteome</keyword>
<name>A0A8J2RG31_9CRUS</name>
<reference evidence="1" key="1">
    <citation type="submission" date="2021-11" db="EMBL/GenBank/DDBJ databases">
        <authorList>
            <person name="Schell T."/>
        </authorList>
    </citation>
    <scope>NUCLEOTIDE SEQUENCE</scope>
    <source>
        <strain evidence="1">M5</strain>
    </source>
</reference>
<evidence type="ECO:0000313" key="1">
    <source>
        <dbReference type="EMBL" id="CAH0098456.1"/>
    </source>
</evidence>
<organism evidence="1 2">
    <name type="scientific">Daphnia galeata</name>
    <dbReference type="NCBI Taxonomy" id="27404"/>
    <lineage>
        <taxon>Eukaryota</taxon>
        <taxon>Metazoa</taxon>
        <taxon>Ecdysozoa</taxon>
        <taxon>Arthropoda</taxon>
        <taxon>Crustacea</taxon>
        <taxon>Branchiopoda</taxon>
        <taxon>Diplostraca</taxon>
        <taxon>Cladocera</taxon>
        <taxon>Anomopoda</taxon>
        <taxon>Daphniidae</taxon>
        <taxon>Daphnia</taxon>
    </lineage>
</organism>
<dbReference type="AlphaFoldDB" id="A0A8J2RG31"/>
<sequence>MNDLIGLLINFSFGKSNKEATESGDGIVDDIQTDMQIVLRNQIEDQTIVIGRMEFAMSGLDRNTFEKGKTVIRVKGVNITKQTFPLKGDLFQDSVLQINLSSSDMPLPMVEWMAILNDNNEESEEEKDGKNEES</sequence>
<accession>A0A8J2RG31</accession>
<dbReference type="OrthoDB" id="10445028at2759"/>
<proteinExistence type="predicted"/>
<dbReference type="EMBL" id="CAKKLH010000002">
    <property type="protein sequence ID" value="CAH0098456.1"/>
    <property type="molecule type" value="Genomic_DNA"/>
</dbReference>
<protein>
    <submittedName>
        <fullName evidence="1">Uncharacterized protein</fullName>
    </submittedName>
</protein>
<gene>
    <name evidence="1" type="ORF">DGAL_LOCUS534</name>
</gene>
<comment type="caution">
    <text evidence="1">The sequence shown here is derived from an EMBL/GenBank/DDBJ whole genome shotgun (WGS) entry which is preliminary data.</text>
</comment>
<dbReference type="Proteomes" id="UP000789390">
    <property type="component" value="Unassembled WGS sequence"/>
</dbReference>
<evidence type="ECO:0000313" key="2">
    <source>
        <dbReference type="Proteomes" id="UP000789390"/>
    </source>
</evidence>